<feature type="region of interest" description="Disordered" evidence="6">
    <location>
        <begin position="247"/>
        <end position="266"/>
    </location>
</feature>
<name>T1ENK2_HELRO</name>
<reference evidence="8 10" key="2">
    <citation type="journal article" date="2013" name="Nature">
        <title>Insights into bilaterian evolution from three spiralian genomes.</title>
        <authorList>
            <person name="Simakov O."/>
            <person name="Marletaz F."/>
            <person name="Cho S.J."/>
            <person name="Edsinger-Gonzales E."/>
            <person name="Havlak P."/>
            <person name="Hellsten U."/>
            <person name="Kuo D.H."/>
            <person name="Larsson T."/>
            <person name="Lv J."/>
            <person name="Arendt D."/>
            <person name="Savage R."/>
            <person name="Osoegawa K."/>
            <person name="de Jong P."/>
            <person name="Grimwood J."/>
            <person name="Chapman J.A."/>
            <person name="Shapiro H."/>
            <person name="Aerts A."/>
            <person name="Otillar R.P."/>
            <person name="Terry A.Y."/>
            <person name="Boore J.L."/>
            <person name="Grigoriev I.V."/>
            <person name="Lindberg D.R."/>
            <person name="Seaver E.C."/>
            <person name="Weisblat D.A."/>
            <person name="Putnam N.H."/>
            <person name="Rokhsar D.S."/>
        </authorList>
    </citation>
    <scope>NUCLEOTIDE SEQUENCE</scope>
</reference>
<dbReference type="GeneID" id="20198152"/>
<dbReference type="Gene3D" id="3.30.70.330">
    <property type="match status" value="2"/>
</dbReference>
<keyword evidence="4" id="KW-0539">Nucleus</keyword>
<sequence length="354" mass="39986">MGDTTKCDYEPGCISKFLTRNSASGNHNDHDGGVKSDVVSSLFKKEYQNNADKRILSKPFLKEQKIQNQRTVFVGNVSLNSTKKDLENHFKSCGKIESVRLRSVPIASLEKPKKVLVIKKDFHPKLKTSNAYIVFQDAYSVSEALKLNNMELDGFHLRVDSASSKTHQNKSSIFIGNLRFDADEESLRKFFEVCGEINYVRVVRDKYTRMGKGFAYINFKDSSSVDLALTMDGQEFCNRPLRINRSISKSKKVKKPESSKTLNGAAAKKGYTKGTFKDIRSQNGLEAQVKSRKRKSDSNDFSRPAKIKKNQSNGSLFDSSKTESAKKRKTAKKLKRKAARELKKIKLGELLSKK</sequence>
<comment type="similarity">
    <text evidence="2">Belongs to the RRM RBM34 family.</text>
</comment>
<dbReference type="RefSeq" id="XP_009009243.1">
    <property type="nucleotide sequence ID" value="XM_009010995.1"/>
</dbReference>
<evidence type="ECO:0000256" key="5">
    <source>
        <dbReference type="PROSITE-ProRule" id="PRU00176"/>
    </source>
</evidence>
<evidence type="ECO:0000256" key="3">
    <source>
        <dbReference type="ARBA" id="ARBA00022884"/>
    </source>
</evidence>
<dbReference type="FunCoup" id="T1ENK2">
    <property type="interactions" value="415"/>
</dbReference>
<dbReference type="KEGG" id="hro:HELRODRAFT_159077"/>
<dbReference type="CDD" id="cd12395">
    <property type="entry name" value="RRM2_RBM34"/>
    <property type="match status" value="1"/>
</dbReference>
<evidence type="ECO:0000256" key="4">
    <source>
        <dbReference type="ARBA" id="ARBA00023242"/>
    </source>
</evidence>
<accession>T1ENK2</accession>
<dbReference type="STRING" id="6412.T1ENK2"/>
<feature type="domain" description="RRM" evidence="7">
    <location>
        <begin position="171"/>
        <end position="248"/>
    </location>
</feature>
<evidence type="ECO:0000313" key="8">
    <source>
        <dbReference type="EMBL" id="ESO12523.1"/>
    </source>
</evidence>
<dbReference type="GO" id="GO:0003723">
    <property type="term" value="F:RNA binding"/>
    <property type="evidence" value="ECO:0000318"/>
    <property type="project" value="GO_Central"/>
</dbReference>
<dbReference type="GO" id="GO:0000463">
    <property type="term" value="P:maturation of LSU-rRNA from tricistronic rRNA transcript (SSU-rRNA, 5.8S rRNA, LSU-rRNA)"/>
    <property type="evidence" value="ECO:0000318"/>
    <property type="project" value="GO_Central"/>
</dbReference>
<dbReference type="eggNOG" id="KOG0118">
    <property type="taxonomic scope" value="Eukaryota"/>
</dbReference>
<dbReference type="InterPro" id="IPR000504">
    <property type="entry name" value="RRM_dom"/>
</dbReference>
<evidence type="ECO:0000259" key="7">
    <source>
        <dbReference type="PROSITE" id="PS50102"/>
    </source>
</evidence>
<proteinExistence type="inferred from homology"/>
<dbReference type="SMART" id="SM00360">
    <property type="entry name" value="RRM"/>
    <property type="match status" value="2"/>
</dbReference>
<dbReference type="Proteomes" id="UP000015101">
    <property type="component" value="Unassembled WGS sequence"/>
</dbReference>
<dbReference type="GO" id="GO:0005730">
    <property type="term" value="C:nucleolus"/>
    <property type="evidence" value="ECO:0000318"/>
    <property type="project" value="GO_Central"/>
</dbReference>
<dbReference type="CTD" id="20198152"/>
<dbReference type="EMBL" id="KB095811">
    <property type="protein sequence ID" value="ESO12523.1"/>
    <property type="molecule type" value="Genomic_DNA"/>
</dbReference>
<protein>
    <recommendedName>
        <fullName evidence="7">RRM domain-containing protein</fullName>
    </recommendedName>
</protein>
<dbReference type="InParanoid" id="T1ENK2"/>
<dbReference type="PROSITE" id="PS50102">
    <property type="entry name" value="RRM"/>
    <property type="match status" value="2"/>
</dbReference>
<evidence type="ECO:0000313" key="10">
    <source>
        <dbReference type="Proteomes" id="UP000015101"/>
    </source>
</evidence>
<dbReference type="InterPro" id="IPR034221">
    <property type="entry name" value="RBM34_RRM2"/>
</dbReference>
<gene>
    <name evidence="9" type="primary">20198152</name>
    <name evidence="8" type="ORF">HELRODRAFT_159077</name>
</gene>
<dbReference type="OrthoDB" id="442677at2759"/>
<dbReference type="InterPro" id="IPR012677">
    <property type="entry name" value="Nucleotide-bd_a/b_plait_sf"/>
</dbReference>
<keyword evidence="10" id="KW-1185">Reference proteome</keyword>
<dbReference type="EMBL" id="AMQM01000185">
    <property type="status" value="NOT_ANNOTATED_CDS"/>
    <property type="molecule type" value="Genomic_DNA"/>
</dbReference>
<dbReference type="InterPro" id="IPR035979">
    <property type="entry name" value="RBD_domain_sf"/>
</dbReference>
<dbReference type="PANTHER" id="PTHR23236:SF25">
    <property type="entry name" value="RNA-BINDING PROTEIN 34"/>
    <property type="match status" value="1"/>
</dbReference>
<dbReference type="SUPFAM" id="SSF54928">
    <property type="entry name" value="RNA-binding domain, RBD"/>
    <property type="match status" value="2"/>
</dbReference>
<feature type="region of interest" description="Disordered" evidence="6">
    <location>
        <begin position="282"/>
        <end position="339"/>
    </location>
</feature>
<evidence type="ECO:0000256" key="1">
    <source>
        <dbReference type="ARBA" id="ARBA00004604"/>
    </source>
</evidence>
<feature type="domain" description="RRM" evidence="7">
    <location>
        <begin position="70"/>
        <end position="164"/>
    </location>
</feature>
<dbReference type="Pfam" id="PF00076">
    <property type="entry name" value="RRM_1"/>
    <property type="match status" value="2"/>
</dbReference>
<dbReference type="OMA" id="FMNISPV"/>
<dbReference type="CDD" id="cd12394">
    <property type="entry name" value="RRM1_RBM34"/>
    <property type="match status" value="1"/>
</dbReference>
<comment type="subcellular location">
    <subcellularLocation>
        <location evidence="1">Nucleus</location>
        <location evidence="1">Nucleolus</location>
    </subcellularLocation>
</comment>
<dbReference type="PANTHER" id="PTHR23236">
    <property type="entry name" value="EUKARYOTIC TRANSLATION INITIATION FACTOR 4B/4H"/>
    <property type="match status" value="1"/>
</dbReference>
<dbReference type="EnsemblMetazoa" id="HelroT159077">
    <property type="protein sequence ID" value="HelroP159077"/>
    <property type="gene ID" value="HelroG159077"/>
</dbReference>
<evidence type="ECO:0000256" key="6">
    <source>
        <dbReference type="SAM" id="MobiDB-lite"/>
    </source>
</evidence>
<feature type="compositionally biased region" description="Basic residues" evidence="6">
    <location>
        <begin position="326"/>
        <end position="338"/>
    </location>
</feature>
<keyword evidence="3 5" id="KW-0694">RNA-binding</keyword>
<organism evidence="9 10">
    <name type="scientific">Helobdella robusta</name>
    <name type="common">Californian leech</name>
    <dbReference type="NCBI Taxonomy" id="6412"/>
    <lineage>
        <taxon>Eukaryota</taxon>
        <taxon>Metazoa</taxon>
        <taxon>Spiralia</taxon>
        <taxon>Lophotrochozoa</taxon>
        <taxon>Annelida</taxon>
        <taxon>Clitellata</taxon>
        <taxon>Hirudinea</taxon>
        <taxon>Rhynchobdellida</taxon>
        <taxon>Glossiphoniidae</taxon>
        <taxon>Helobdella</taxon>
    </lineage>
</organism>
<reference evidence="9" key="3">
    <citation type="submission" date="2015-06" db="UniProtKB">
        <authorList>
            <consortium name="EnsemblMetazoa"/>
        </authorList>
    </citation>
    <scope>IDENTIFICATION</scope>
</reference>
<evidence type="ECO:0000256" key="2">
    <source>
        <dbReference type="ARBA" id="ARBA00007077"/>
    </source>
</evidence>
<reference evidence="10" key="1">
    <citation type="submission" date="2012-12" db="EMBL/GenBank/DDBJ databases">
        <authorList>
            <person name="Hellsten U."/>
            <person name="Grimwood J."/>
            <person name="Chapman J.A."/>
            <person name="Shapiro H."/>
            <person name="Aerts A."/>
            <person name="Otillar R.P."/>
            <person name="Terry A.Y."/>
            <person name="Boore J.L."/>
            <person name="Simakov O."/>
            <person name="Marletaz F."/>
            <person name="Cho S.-J."/>
            <person name="Edsinger-Gonzales E."/>
            <person name="Havlak P."/>
            <person name="Kuo D.-H."/>
            <person name="Larsson T."/>
            <person name="Lv J."/>
            <person name="Arendt D."/>
            <person name="Savage R."/>
            <person name="Osoegawa K."/>
            <person name="de Jong P."/>
            <person name="Lindberg D.R."/>
            <person name="Seaver E.C."/>
            <person name="Weisblat D.A."/>
            <person name="Putnam N.H."/>
            <person name="Grigoriev I.V."/>
            <person name="Rokhsar D.S."/>
        </authorList>
    </citation>
    <scope>NUCLEOTIDE SEQUENCE</scope>
</reference>
<evidence type="ECO:0000313" key="9">
    <source>
        <dbReference type="EnsemblMetazoa" id="HelroP159077"/>
    </source>
</evidence>
<dbReference type="AlphaFoldDB" id="T1ENK2"/>
<dbReference type="HOGENOM" id="CLU_783637_0_0_1"/>